<protein>
    <submittedName>
        <fullName evidence="1">Uncharacterized protein</fullName>
    </submittedName>
</protein>
<comment type="caution">
    <text evidence="1">The sequence shown here is derived from an EMBL/GenBank/DDBJ whole genome shotgun (WGS) entry which is preliminary data.</text>
</comment>
<proteinExistence type="predicted"/>
<organism evidence="1 2">
    <name type="scientific">Aspergillus keveii</name>
    <dbReference type="NCBI Taxonomy" id="714993"/>
    <lineage>
        <taxon>Eukaryota</taxon>
        <taxon>Fungi</taxon>
        <taxon>Dikarya</taxon>
        <taxon>Ascomycota</taxon>
        <taxon>Pezizomycotina</taxon>
        <taxon>Eurotiomycetes</taxon>
        <taxon>Eurotiomycetidae</taxon>
        <taxon>Eurotiales</taxon>
        <taxon>Aspergillaceae</taxon>
        <taxon>Aspergillus</taxon>
        <taxon>Aspergillus subgen. Nidulantes</taxon>
    </lineage>
</organism>
<gene>
    <name evidence="1" type="ORF">BJX66DRAFT_246502</name>
</gene>
<evidence type="ECO:0000313" key="1">
    <source>
        <dbReference type="EMBL" id="KAL2789051.1"/>
    </source>
</evidence>
<sequence>MAPAFRQEAETDREWILYFILSDTGEDSIVQQYHLSRGLNHIQRFLDADSPKKRHRLLSANQNRQSHRAFLSNILREFNEFEQPEPLKDLTATAEELLVRQPLYPDPDTGPELVWRWAHQNQACSQFVLSRSQAPLREWAYVMWDHQRLEGWGVFERPWAFLDADACLDQWVARKEEERGAWEERAKRLEIRKLWI</sequence>
<keyword evidence="2" id="KW-1185">Reference proteome</keyword>
<evidence type="ECO:0000313" key="2">
    <source>
        <dbReference type="Proteomes" id="UP001610563"/>
    </source>
</evidence>
<dbReference type="Proteomes" id="UP001610563">
    <property type="component" value="Unassembled WGS sequence"/>
</dbReference>
<reference evidence="1 2" key="1">
    <citation type="submission" date="2024-07" db="EMBL/GenBank/DDBJ databases">
        <title>Section-level genome sequencing and comparative genomics of Aspergillus sections Usti and Cavernicolus.</title>
        <authorList>
            <consortium name="Lawrence Berkeley National Laboratory"/>
            <person name="Nybo J.L."/>
            <person name="Vesth T.C."/>
            <person name="Theobald S."/>
            <person name="Frisvad J.C."/>
            <person name="Larsen T.O."/>
            <person name="Kjaerboelling I."/>
            <person name="Rothschild-Mancinelli K."/>
            <person name="Lyhne E.K."/>
            <person name="Kogle M.E."/>
            <person name="Barry K."/>
            <person name="Clum A."/>
            <person name="Na H."/>
            <person name="Ledsgaard L."/>
            <person name="Lin J."/>
            <person name="Lipzen A."/>
            <person name="Kuo A."/>
            <person name="Riley R."/>
            <person name="Mondo S."/>
            <person name="Labutti K."/>
            <person name="Haridas S."/>
            <person name="Pangalinan J."/>
            <person name="Salamov A.A."/>
            <person name="Simmons B.A."/>
            <person name="Magnuson J.K."/>
            <person name="Chen J."/>
            <person name="Drula E."/>
            <person name="Henrissat B."/>
            <person name="Wiebenga A."/>
            <person name="Lubbers R.J."/>
            <person name="Gomes A.C."/>
            <person name="Makela M.R."/>
            <person name="Stajich J."/>
            <person name="Grigoriev I.V."/>
            <person name="Mortensen U.H."/>
            <person name="De Vries R.P."/>
            <person name="Baker S.E."/>
            <person name="Andersen M.R."/>
        </authorList>
    </citation>
    <scope>NUCLEOTIDE SEQUENCE [LARGE SCALE GENOMIC DNA]</scope>
    <source>
        <strain evidence="1 2">CBS 209.92</strain>
    </source>
</reference>
<accession>A0ABR4G0L6</accession>
<dbReference type="EMBL" id="JBFTWV010000070">
    <property type="protein sequence ID" value="KAL2789051.1"/>
    <property type="molecule type" value="Genomic_DNA"/>
</dbReference>
<name>A0ABR4G0L6_9EURO</name>